<dbReference type="PANTHER" id="PTHR42852:SF17">
    <property type="entry name" value="THIOREDOXIN-LIKE PROTEIN HI_1115"/>
    <property type="match status" value="1"/>
</dbReference>
<dbReference type="CDD" id="cd02966">
    <property type="entry name" value="TlpA_like_family"/>
    <property type="match status" value="1"/>
</dbReference>
<dbReference type="Pfam" id="PF00578">
    <property type="entry name" value="AhpC-TSA"/>
    <property type="match status" value="1"/>
</dbReference>
<comment type="caution">
    <text evidence="3">The sequence shown here is derived from an EMBL/GenBank/DDBJ whole genome shotgun (WGS) entry which is preliminary data.</text>
</comment>
<evidence type="ECO:0000313" key="4">
    <source>
        <dbReference type="Proteomes" id="UP000245627"/>
    </source>
</evidence>
<dbReference type="OrthoDB" id="634996at2"/>
<dbReference type="GO" id="GO:0016209">
    <property type="term" value="F:antioxidant activity"/>
    <property type="evidence" value="ECO:0007669"/>
    <property type="project" value="InterPro"/>
</dbReference>
<dbReference type="Proteomes" id="UP000245627">
    <property type="component" value="Unassembled WGS sequence"/>
</dbReference>
<dbReference type="AlphaFoldDB" id="A0A2T8HKF0"/>
<feature type="chain" id="PRO_5015495258" description="Thioredoxin domain-containing protein" evidence="1">
    <location>
        <begin position="24"/>
        <end position="646"/>
    </location>
</feature>
<protein>
    <recommendedName>
        <fullName evidence="2">Thioredoxin domain-containing protein</fullName>
    </recommendedName>
</protein>
<sequence length="646" mass="73225">MKNIKNRIKVLAAAIFFSTSAIAQTPNFKVTPEFPKENEKVELSYDARQTSLKDAKEITATLTGYQNFTWTQEQLNFTKRDSVWTANYVIPSGLGLMNLVFQSGELMDLGGDQTYSYILSAPDGRQISGGMLGWGLLRTPHIVKGVPYVVDSASYKTDEILMMWVKYELQYHPENRFKVLYAAASALKHMNTEASLGKLNNELNTLMQIPDLKEEDLLEIQKVYKEVLNDDAKAAELQTLITTRFPDGQYVKDQQRLADFKKFTEASTDETRLALAKSFLDKHPYNEAEAAFNDANRISYITVYWSLSVYTSMAKDLAAYTKYISTLAPYEAMSNVIYRTLDVPYLSQKSMNAQEILPYARVVMDRLKYYRDNFQGDKYATLYYTNADLFAKILVDNGLFDEAFEYASAAQSIQKYERADLNDTYVRALEGQKKSKELRQALETSYRLNQSSTYMLDLMKALYIVDNGSEKGYDAYIASLKDASKGEELKAKVNKLLISKEVPNFQLKDQYGNTVSLADQKGKIVVLDFWASWCAPCKAAFPGMKLAVDHFKNDDNVVFFFVDTQEKKGDMTEYVKNYMEENNYPFTVLLDGDSKASTSFGVGAIPHKIVVGPNGKMRFSEVGYMGSASELSDEIIEMVRVLKEGK</sequence>
<dbReference type="InterPro" id="IPR050553">
    <property type="entry name" value="Thioredoxin_ResA/DsbE_sf"/>
</dbReference>
<dbReference type="InterPro" id="IPR036249">
    <property type="entry name" value="Thioredoxin-like_sf"/>
</dbReference>
<dbReference type="Gene3D" id="3.40.30.10">
    <property type="entry name" value="Glutaredoxin"/>
    <property type="match status" value="1"/>
</dbReference>
<dbReference type="InterPro" id="IPR013766">
    <property type="entry name" value="Thioredoxin_domain"/>
</dbReference>
<dbReference type="PROSITE" id="PS51352">
    <property type="entry name" value="THIOREDOXIN_2"/>
    <property type="match status" value="1"/>
</dbReference>
<evidence type="ECO:0000313" key="3">
    <source>
        <dbReference type="EMBL" id="PVH25936.1"/>
    </source>
</evidence>
<feature type="domain" description="Thioredoxin" evidence="2">
    <location>
        <begin position="496"/>
        <end position="644"/>
    </location>
</feature>
<dbReference type="PANTHER" id="PTHR42852">
    <property type="entry name" value="THIOL:DISULFIDE INTERCHANGE PROTEIN DSBE"/>
    <property type="match status" value="1"/>
</dbReference>
<gene>
    <name evidence="3" type="ORF">DC487_08405</name>
</gene>
<feature type="signal peptide" evidence="1">
    <location>
        <begin position="1"/>
        <end position="23"/>
    </location>
</feature>
<dbReference type="SUPFAM" id="SSF52833">
    <property type="entry name" value="Thioredoxin-like"/>
    <property type="match status" value="1"/>
</dbReference>
<dbReference type="InterPro" id="IPR000866">
    <property type="entry name" value="AhpC/TSA"/>
</dbReference>
<evidence type="ECO:0000259" key="2">
    <source>
        <dbReference type="PROSITE" id="PS51352"/>
    </source>
</evidence>
<dbReference type="EMBL" id="QDKG01000002">
    <property type="protein sequence ID" value="PVH25936.1"/>
    <property type="molecule type" value="Genomic_DNA"/>
</dbReference>
<dbReference type="RefSeq" id="WP_116775507.1">
    <property type="nucleotide sequence ID" value="NZ_QDKG01000002.1"/>
</dbReference>
<accession>A0A2T8HKF0</accession>
<reference evidence="3 4" key="1">
    <citation type="submission" date="2018-04" db="EMBL/GenBank/DDBJ databases">
        <title>Sphingobacterium cortibacter sp. nov.</title>
        <authorList>
            <person name="Li Y."/>
        </authorList>
    </citation>
    <scope>NUCLEOTIDE SEQUENCE [LARGE SCALE GENOMIC DNA]</scope>
    <source>
        <strain evidence="3 4">2c-3</strain>
    </source>
</reference>
<keyword evidence="1" id="KW-0732">Signal</keyword>
<proteinExistence type="predicted"/>
<dbReference type="GO" id="GO:0016491">
    <property type="term" value="F:oxidoreductase activity"/>
    <property type="evidence" value="ECO:0007669"/>
    <property type="project" value="InterPro"/>
</dbReference>
<evidence type="ECO:0000256" key="1">
    <source>
        <dbReference type="SAM" id="SignalP"/>
    </source>
</evidence>
<keyword evidence="4" id="KW-1185">Reference proteome</keyword>
<organism evidence="3 4">
    <name type="scientific">Sphingobacterium corticibacter</name>
    <dbReference type="NCBI Taxonomy" id="2171749"/>
    <lineage>
        <taxon>Bacteria</taxon>
        <taxon>Pseudomonadati</taxon>
        <taxon>Bacteroidota</taxon>
        <taxon>Sphingobacteriia</taxon>
        <taxon>Sphingobacteriales</taxon>
        <taxon>Sphingobacteriaceae</taxon>
        <taxon>Sphingobacterium</taxon>
    </lineage>
</organism>
<name>A0A2T8HKF0_9SPHI</name>